<sequence>DFEITALVSVHKEPEKTITSTIQGLLDLPHSEEQRPEIQESLSQYACDTEPEGICLRRGIEGETCRSWDAHHGESTVPATTGKPPYHDVIEGIDFVSTYRGNKNYPNCRFVVPAAALPPNWEDDCIYNLRRVGYERNKHGKPNFECPAGWFLCKGMCYVSVCCVSVSPKINLSSCVCVAFGFF</sequence>
<organism evidence="1">
    <name type="scientific">Tetraselmis sp. GSL018</name>
    <dbReference type="NCBI Taxonomy" id="582737"/>
    <lineage>
        <taxon>Eukaryota</taxon>
        <taxon>Viridiplantae</taxon>
        <taxon>Chlorophyta</taxon>
        <taxon>core chlorophytes</taxon>
        <taxon>Chlorodendrophyceae</taxon>
        <taxon>Chlorodendrales</taxon>
        <taxon>Chlorodendraceae</taxon>
        <taxon>Tetraselmis</taxon>
    </lineage>
</organism>
<feature type="non-terminal residue" evidence="1">
    <location>
        <position position="183"/>
    </location>
</feature>
<evidence type="ECO:0000313" key="1">
    <source>
        <dbReference type="EMBL" id="JAC67417.1"/>
    </source>
</evidence>
<protein>
    <submittedName>
        <fullName evidence="1">Uncharacterized protein</fullName>
    </submittedName>
</protein>
<dbReference type="AlphaFoldDB" id="A0A061R3B1"/>
<gene>
    <name evidence="1" type="ORF">TSPGSL018_11225</name>
</gene>
<name>A0A061R3B1_9CHLO</name>
<reference evidence="1" key="1">
    <citation type="submission" date="2014-05" db="EMBL/GenBank/DDBJ databases">
        <title>The transcriptome of the halophilic microalga Tetraselmis sp. GSL018 isolated from the Great Salt Lake, Utah.</title>
        <authorList>
            <person name="Jinkerson R.E."/>
            <person name="D'Adamo S."/>
            <person name="Posewitz M.C."/>
        </authorList>
    </citation>
    <scope>NUCLEOTIDE SEQUENCE</scope>
    <source>
        <strain evidence="1">GSL018</strain>
    </source>
</reference>
<dbReference type="EMBL" id="GBEZ01019089">
    <property type="protein sequence ID" value="JAC67417.1"/>
    <property type="molecule type" value="Transcribed_RNA"/>
</dbReference>
<accession>A0A061R3B1</accession>
<proteinExistence type="predicted"/>
<feature type="non-terminal residue" evidence="1">
    <location>
        <position position="1"/>
    </location>
</feature>